<evidence type="ECO:0000256" key="3">
    <source>
        <dbReference type="SAM" id="MobiDB-lite"/>
    </source>
</evidence>
<feature type="domain" description="EF-hand" evidence="4">
    <location>
        <begin position="65"/>
        <end position="100"/>
    </location>
</feature>
<protein>
    <recommendedName>
        <fullName evidence="4">EF-hand domain-containing protein</fullName>
    </recommendedName>
</protein>
<dbReference type="InterPro" id="IPR011992">
    <property type="entry name" value="EF-hand-dom_pair"/>
</dbReference>
<dbReference type="InterPro" id="IPR018247">
    <property type="entry name" value="EF_Hand_1_Ca_BS"/>
</dbReference>
<feature type="region of interest" description="Disordered" evidence="3">
    <location>
        <begin position="31"/>
        <end position="57"/>
    </location>
</feature>
<dbReference type="EnsemblMetazoa" id="AQUA000922-RA">
    <property type="protein sequence ID" value="AQUA000922-PA"/>
    <property type="gene ID" value="AQUA000922"/>
</dbReference>
<dbReference type="Pfam" id="PF13499">
    <property type="entry name" value="EF-hand_7"/>
    <property type="match status" value="1"/>
</dbReference>
<dbReference type="SMART" id="SM00054">
    <property type="entry name" value="EFh"/>
    <property type="match status" value="2"/>
</dbReference>
<dbReference type="PANTHER" id="PTHR23049">
    <property type="entry name" value="MYOSIN REGULATORY LIGHT CHAIN 2"/>
    <property type="match status" value="1"/>
</dbReference>
<dbReference type="InterPro" id="IPR002048">
    <property type="entry name" value="EF_hand_dom"/>
</dbReference>
<keyword evidence="1" id="KW-0677">Repeat</keyword>
<dbReference type="GO" id="GO:0005509">
    <property type="term" value="F:calcium ion binding"/>
    <property type="evidence" value="ECO:0007669"/>
    <property type="project" value="InterPro"/>
</dbReference>
<name>A0A182WTR7_ANOQN</name>
<evidence type="ECO:0000313" key="6">
    <source>
        <dbReference type="Proteomes" id="UP000076407"/>
    </source>
</evidence>
<evidence type="ECO:0000259" key="4">
    <source>
        <dbReference type="PROSITE" id="PS50222"/>
    </source>
</evidence>
<proteinExistence type="predicted"/>
<keyword evidence="2" id="KW-0106">Calcium</keyword>
<accession>A0A182WTR7</accession>
<dbReference type="FunFam" id="1.10.238.10:FF:000001">
    <property type="entry name" value="Calmodulin 1"/>
    <property type="match status" value="1"/>
</dbReference>
<feature type="domain" description="EF-hand" evidence="4">
    <location>
        <begin position="136"/>
        <end position="171"/>
    </location>
</feature>
<evidence type="ECO:0000256" key="1">
    <source>
        <dbReference type="ARBA" id="ARBA00022737"/>
    </source>
</evidence>
<dbReference type="Proteomes" id="UP000076407">
    <property type="component" value="Unassembled WGS sequence"/>
</dbReference>
<dbReference type="PROSITE" id="PS00018">
    <property type="entry name" value="EF_HAND_1"/>
    <property type="match status" value="1"/>
</dbReference>
<dbReference type="AlphaFoldDB" id="A0A182WTR7"/>
<feature type="compositionally biased region" description="Polar residues" evidence="3">
    <location>
        <begin position="33"/>
        <end position="42"/>
    </location>
</feature>
<evidence type="ECO:0000256" key="2">
    <source>
        <dbReference type="ARBA" id="ARBA00022837"/>
    </source>
</evidence>
<sequence>MSATAHRSHLAHHSSYHRALRTVLVRVMASIRPNRSTGQTKKPSNKPGSAKKRPTSNVFSVLEQHQVAELRELFNLLDTSHAGVVGREELRDMLTVWYERAPTEQLLDELMAEARGLPLNFTLFLTLFAQKLRDTDPPDVLQNAFRCFDSNGDGTVDAEELRLWLTTKGDQRLTDEQVDEIFCRLVPENGRVKYDALANLFHDC</sequence>
<dbReference type="CDD" id="cd00051">
    <property type="entry name" value="EFh"/>
    <property type="match status" value="2"/>
</dbReference>
<evidence type="ECO:0000313" key="5">
    <source>
        <dbReference type="EnsemblMetazoa" id="AQUA000922-PA"/>
    </source>
</evidence>
<keyword evidence="6" id="KW-1185">Reference proteome</keyword>
<dbReference type="Gene3D" id="1.10.238.10">
    <property type="entry name" value="EF-hand"/>
    <property type="match status" value="2"/>
</dbReference>
<dbReference type="PROSITE" id="PS50222">
    <property type="entry name" value="EF_HAND_2"/>
    <property type="match status" value="2"/>
</dbReference>
<dbReference type="VEuPathDB" id="VectorBase:AQUA000922"/>
<reference evidence="5" key="1">
    <citation type="submission" date="2020-05" db="UniProtKB">
        <authorList>
            <consortium name="EnsemblMetazoa"/>
        </authorList>
    </citation>
    <scope>IDENTIFICATION</scope>
    <source>
        <strain evidence="5">SANGQUA</strain>
    </source>
</reference>
<dbReference type="STRING" id="34691.A0A182WTR7"/>
<dbReference type="SUPFAM" id="SSF47473">
    <property type="entry name" value="EF-hand"/>
    <property type="match status" value="1"/>
</dbReference>
<organism evidence="5 6">
    <name type="scientific">Anopheles quadriannulatus</name>
    <name type="common">Mosquito</name>
    <dbReference type="NCBI Taxonomy" id="34691"/>
    <lineage>
        <taxon>Eukaryota</taxon>
        <taxon>Metazoa</taxon>
        <taxon>Ecdysozoa</taxon>
        <taxon>Arthropoda</taxon>
        <taxon>Hexapoda</taxon>
        <taxon>Insecta</taxon>
        <taxon>Pterygota</taxon>
        <taxon>Neoptera</taxon>
        <taxon>Endopterygota</taxon>
        <taxon>Diptera</taxon>
        <taxon>Nematocera</taxon>
        <taxon>Culicoidea</taxon>
        <taxon>Culicidae</taxon>
        <taxon>Anophelinae</taxon>
        <taxon>Anopheles</taxon>
    </lineage>
</organism>
<dbReference type="InterPro" id="IPR050403">
    <property type="entry name" value="Myosin_RLC"/>
</dbReference>